<dbReference type="InterPro" id="IPR052346">
    <property type="entry name" value="O-mannosyl-transferase_TMTC"/>
</dbReference>
<feature type="repeat" description="TPR" evidence="3">
    <location>
        <begin position="259"/>
        <end position="292"/>
    </location>
</feature>
<dbReference type="PANTHER" id="PTHR44227:SF3">
    <property type="entry name" value="PROTEIN O-MANNOSYL-TRANSFERASE TMTC4"/>
    <property type="match status" value="1"/>
</dbReference>
<protein>
    <submittedName>
        <fullName evidence="4">Tetratricopeptide repeat protein</fullName>
    </submittedName>
</protein>
<organism evidence="4 5">
    <name type="scientific">Wenyingzhuangia gilva</name>
    <dbReference type="NCBI Taxonomy" id="3057677"/>
    <lineage>
        <taxon>Bacteria</taxon>
        <taxon>Pseudomonadati</taxon>
        <taxon>Bacteroidota</taxon>
        <taxon>Flavobacteriia</taxon>
        <taxon>Flavobacteriales</taxon>
        <taxon>Flavobacteriaceae</taxon>
        <taxon>Wenyingzhuangia</taxon>
    </lineage>
</organism>
<keyword evidence="2 3" id="KW-0802">TPR repeat</keyword>
<dbReference type="SUPFAM" id="SSF48452">
    <property type="entry name" value="TPR-like"/>
    <property type="match status" value="1"/>
</dbReference>
<dbReference type="Proteomes" id="UP001168642">
    <property type="component" value="Unassembled WGS sequence"/>
</dbReference>
<dbReference type="InterPro" id="IPR011990">
    <property type="entry name" value="TPR-like_helical_dom_sf"/>
</dbReference>
<evidence type="ECO:0000256" key="2">
    <source>
        <dbReference type="ARBA" id="ARBA00022803"/>
    </source>
</evidence>
<dbReference type="PROSITE" id="PS50293">
    <property type="entry name" value="TPR_REGION"/>
    <property type="match status" value="1"/>
</dbReference>
<gene>
    <name evidence="4" type="ORF">QVZ41_10470</name>
</gene>
<dbReference type="Pfam" id="PF00515">
    <property type="entry name" value="TPR_1"/>
    <property type="match status" value="1"/>
</dbReference>
<dbReference type="InterPro" id="IPR019734">
    <property type="entry name" value="TPR_rpt"/>
</dbReference>
<evidence type="ECO:0000256" key="1">
    <source>
        <dbReference type="ARBA" id="ARBA00022737"/>
    </source>
</evidence>
<dbReference type="RefSeq" id="WP_302884525.1">
    <property type="nucleotide sequence ID" value="NZ_JAUMIT010000005.1"/>
</dbReference>
<name>A0ABT8VTF9_9FLAO</name>
<dbReference type="PANTHER" id="PTHR44227">
    <property type="match status" value="1"/>
</dbReference>
<accession>A0ABT8VTF9</accession>
<evidence type="ECO:0000313" key="4">
    <source>
        <dbReference type="EMBL" id="MDO3695264.1"/>
    </source>
</evidence>
<proteinExistence type="predicted"/>
<keyword evidence="5" id="KW-1185">Reference proteome</keyword>
<reference evidence="4" key="1">
    <citation type="submission" date="2023-07" db="EMBL/GenBank/DDBJ databases">
        <title>Wenyingzhuangia sp. chi5 genome sequencing and assembly.</title>
        <authorList>
            <person name="Park S."/>
        </authorList>
    </citation>
    <scope>NUCLEOTIDE SEQUENCE</scope>
    <source>
        <strain evidence="4">Chi5</strain>
    </source>
</reference>
<dbReference type="Gene3D" id="1.25.40.10">
    <property type="entry name" value="Tetratricopeptide repeat domain"/>
    <property type="match status" value="2"/>
</dbReference>
<dbReference type="SMART" id="SM00028">
    <property type="entry name" value="TPR"/>
    <property type="match status" value="3"/>
</dbReference>
<comment type="caution">
    <text evidence="4">The sequence shown here is derived from an EMBL/GenBank/DDBJ whole genome shotgun (WGS) entry which is preliminary data.</text>
</comment>
<keyword evidence="1" id="KW-0677">Repeat</keyword>
<sequence>MKKVITLILGVSVSFSVLAQKKELKSVEKLIKRSNFTEAAESIKGLESLAKDTEYESYYYFLLGKIAFGDEEDATVDKDYKTAGINFYKTLDVEYKTGEKDYSEKAISYLNIISDSYFKKLAEYLKKEDYKNAGDVYETLYNIRPERKDLLENVLNCRINEKNYPAVAKITEKMLKILGDKTYSAINKHTLRNNEFFKKEDRDKAIKEATHITPGETEVNKALREEYYNNLIVIYDQQGNIEKELVKLKEAKKEFPKNVKFFENYANVIYKTGDKEAYVKAIEETLELDPNNKNFWYNLGVISQNLGNTEKAVAAYDKVIELDPKYRNAYINKGVVIISQEQDIVKELNKNRGTKKYSEIKEKLNNMYLDAIPLFEKAYELKKDEEVRSNLKALYKAINQPEKAKNL</sequence>
<dbReference type="PROSITE" id="PS50005">
    <property type="entry name" value="TPR"/>
    <property type="match status" value="2"/>
</dbReference>
<dbReference type="EMBL" id="JAUMIT010000005">
    <property type="protein sequence ID" value="MDO3695264.1"/>
    <property type="molecule type" value="Genomic_DNA"/>
</dbReference>
<evidence type="ECO:0000256" key="3">
    <source>
        <dbReference type="PROSITE-ProRule" id="PRU00339"/>
    </source>
</evidence>
<feature type="repeat" description="TPR" evidence="3">
    <location>
        <begin position="293"/>
        <end position="326"/>
    </location>
</feature>
<evidence type="ECO:0000313" key="5">
    <source>
        <dbReference type="Proteomes" id="UP001168642"/>
    </source>
</evidence>